<dbReference type="GO" id="GO:0006508">
    <property type="term" value="P:proteolysis"/>
    <property type="evidence" value="ECO:0007669"/>
    <property type="project" value="UniProtKB-KW"/>
</dbReference>
<dbReference type="CDD" id="cd00433">
    <property type="entry name" value="Peptidase_M17"/>
    <property type="match status" value="1"/>
</dbReference>
<evidence type="ECO:0000259" key="8">
    <source>
        <dbReference type="Pfam" id="PF02789"/>
    </source>
</evidence>
<dbReference type="AlphaFoldDB" id="A0A6J5ZK36"/>
<dbReference type="PRINTS" id="PR00481">
    <property type="entry name" value="LAMNOPPTDASE"/>
</dbReference>
<protein>
    <recommendedName>
        <fullName evidence="3">leucyl aminopeptidase</fullName>
        <ecNumber evidence="3">3.4.11.1</ecNumber>
    </recommendedName>
</protein>
<dbReference type="SUPFAM" id="SSF53187">
    <property type="entry name" value="Zn-dependent exopeptidases"/>
    <property type="match status" value="1"/>
</dbReference>
<dbReference type="Pfam" id="PF00883">
    <property type="entry name" value="Peptidase_M17"/>
    <property type="match status" value="1"/>
</dbReference>
<dbReference type="SUPFAM" id="SSF52949">
    <property type="entry name" value="Macro domain-like"/>
    <property type="match status" value="1"/>
</dbReference>
<evidence type="ECO:0000256" key="3">
    <source>
        <dbReference type="ARBA" id="ARBA00012565"/>
    </source>
</evidence>
<dbReference type="PANTHER" id="PTHR11963:SF23">
    <property type="entry name" value="CYTOSOL AMINOPEPTIDASE"/>
    <property type="match status" value="1"/>
</dbReference>
<comment type="similarity">
    <text evidence="2">Belongs to the peptidase M17 family.</text>
</comment>
<reference evidence="9" key="1">
    <citation type="submission" date="2020-05" db="EMBL/GenBank/DDBJ databases">
        <authorList>
            <person name="Chiriac C."/>
            <person name="Salcher M."/>
            <person name="Ghai R."/>
            <person name="Kavagutti S V."/>
        </authorList>
    </citation>
    <scope>NUCLEOTIDE SEQUENCE</scope>
</reference>
<evidence type="ECO:0000256" key="1">
    <source>
        <dbReference type="ARBA" id="ARBA00000135"/>
    </source>
</evidence>
<evidence type="ECO:0000256" key="4">
    <source>
        <dbReference type="ARBA" id="ARBA00022438"/>
    </source>
</evidence>
<evidence type="ECO:0000313" key="9">
    <source>
        <dbReference type="EMBL" id="CAB4340900.1"/>
    </source>
</evidence>
<dbReference type="GO" id="GO:0070006">
    <property type="term" value="F:metalloaminopeptidase activity"/>
    <property type="evidence" value="ECO:0007669"/>
    <property type="project" value="InterPro"/>
</dbReference>
<dbReference type="InterPro" id="IPR023042">
    <property type="entry name" value="Peptidase_M17_leu_NH2_pept"/>
</dbReference>
<keyword evidence="6" id="KW-0378">Hydrolase</keyword>
<dbReference type="HAMAP" id="MF_00181">
    <property type="entry name" value="Cytosol_peptidase_M17"/>
    <property type="match status" value="1"/>
</dbReference>
<dbReference type="NCBIfam" id="NF002073">
    <property type="entry name" value="PRK00913.1-2"/>
    <property type="match status" value="1"/>
</dbReference>
<comment type="catalytic activity">
    <reaction evidence="1">
        <text>Release of an N-terminal amino acid, Xaa-|-Yaa-, in which Xaa is preferably Leu, but may be other amino acids including Pro although not Arg or Lys, and Yaa may be Pro. Amino acid amides and methyl esters are also readily hydrolyzed, but rates on arylamides are exceedingly low.</text>
        <dbReference type="EC" id="3.4.11.1"/>
    </reaction>
</comment>
<dbReference type="PANTHER" id="PTHR11963">
    <property type="entry name" value="LEUCINE AMINOPEPTIDASE-RELATED"/>
    <property type="match status" value="1"/>
</dbReference>
<keyword evidence="4" id="KW-0031">Aminopeptidase</keyword>
<gene>
    <name evidence="9" type="ORF">UFOPK3574_00912</name>
</gene>
<dbReference type="Gene3D" id="3.40.630.10">
    <property type="entry name" value="Zn peptidases"/>
    <property type="match status" value="1"/>
</dbReference>
<organism evidence="9">
    <name type="scientific">freshwater metagenome</name>
    <dbReference type="NCBI Taxonomy" id="449393"/>
    <lineage>
        <taxon>unclassified sequences</taxon>
        <taxon>metagenomes</taxon>
        <taxon>ecological metagenomes</taxon>
    </lineage>
</organism>
<dbReference type="InterPro" id="IPR000819">
    <property type="entry name" value="Peptidase_M17_C"/>
</dbReference>
<proteinExistence type="inferred from homology"/>
<sequence>MGISQPPKSAIFAERSMCLSASGEFFIATTYTYPKHKAGKLPPNSLEGDLMTTLHLSDGIIKDEILVVGLSHKKLTRDGKVNLVIESGDIALDAKKLLPILADMGATGKSDEVIKVPGITTRLLVFTGLGEHKLSPDDEVLRRASGAAARALCGNSSATFSLPAKKTSSLEAIAEGVLLGSYVFNKFRVDSISQRNPSLKSVTIHSKQAASAGSKDAIKRAVIIGQYSSLTRDLINTPPSHLNPDSFCKEFTNIVKKVGGASVGLKISIMNESQLKAKGYGGITAVGQGSANPPRLLHISYRPVKAKAKKTYAYVGKGITFDSGGLALKPAAGMEAMKSDMSGAAAVCSATIAIAMMKLPVAIDCYAPLAENMVSDNATRPSDIITMYGGKTIEVLNPDAEGRLVLGDALVKAQENKSLDGIVDVATLTGAQVVALGTRTAAIMTNNQEFSDHFFEISKTAGEAFWPMPLPVELRASLDSPVADMANIGERMGGMLVAGLFLKEFISPELPWLHLDIAGPAYNEGEPYGYTPVGGTGMALRSLVALAQSAAIS</sequence>
<dbReference type="InterPro" id="IPR011356">
    <property type="entry name" value="Leucine_aapep/pepB"/>
</dbReference>
<dbReference type="GO" id="GO:0030145">
    <property type="term" value="F:manganese ion binding"/>
    <property type="evidence" value="ECO:0007669"/>
    <property type="project" value="InterPro"/>
</dbReference>
<evidence type="ECO:0000259" key="7">
    <source>
        <dbReference type="Pfam" id="PF00883"/>
    </source>
</evidence>
<accession>A0A6J5ZK36</accession>
<evidence type="ECO:0000256" key="6">
    <source>
        <dbReference type="ARBA" id="ARBA00022801"/>
    </source>
</evidence>
<name>A0A6J5ZK36_9ZZZZ</name>
<feature type="domain" description="Peptidase M17 leucyl aminopeptidase N-terminal" evidence="8">
    <location>
        <begin position="95"/>
        <end position="188"/>
    </location>
</feature>
<keyword evidence="5" id="KW-0645">Protease</keyword>
<evidence type="ECO:0000256" key="5">
    <source>
        <dbReference type="ARBA" id="ARBA00022670"/>
    </source>
</evidence>
<dbReference type="EC" id="3.4.11.1" evidence="3"/>
<dbReference type="Gene3D" id="3.40.220.10">
    <property type="entry name" value="Leucine Aminopeptidase, subunit E, domain 1"/>
    <property type="match status" value="1"/>
</dbReference>
<dbReference type="Pfam" id="PF02789">
    <property type="entry name" value="Peptidase_M17_N"/>
    <property type="match status" value="1"/>
</dbReference>
<dbReference type="GO" id="GO:0005737">
    <property type="term" value="C:cytoplasm"/>
    <property type="evidence" value="ECO:0007669"/>
    <property type="project" value="InterPro"/>
</dbReference>
<dbReference type="EMBL" id="CAESAF010000116">
    <property type="protein sequence ID" value="CAB4340900.1"/>
    <property type="molecule type" value="Genomic_DNA"/>
</dbReference>
<dbReference type="InterPro" id="IPR043472">
    <property type="entry name" value="Macro_dom-like"/>
</dbReference>
<evidence type="ECO:0000256" key="2">
    <source>
        <dbReference type="ARBA" id="ARBA00009528"/>
    </source>
</evidence>
<dbReference type="InterPro" id="IPR008283">
    <property type="entry name" value="Peptidase_M17_N"/>
</dbReference>
<feature type="domain" description="Cytosol aminopeptidase" evidence="7">
    <location>
        <begin position="230"/>
        <end position="544"/>
    </location>
</feature>